<dbReference type="SUPFAM" id="SSF47203">
    <property type="entry name" value="Acyl-CoA dehydrogenase C-terminal domain-like"/>
    <property type="match status" value="1"/>
</dbReference>
<accession>A0A385YZZ7</accession>
<dbReference type="Pfam" id="PF00441">
    <property type="entry name" value="Acyl-CoA_dh_1"/>
    <property type="match status" value="1"/>
</dbReference>
<keyword evidence="5 6" id="KW-0560">Oxidoreductase</keyword>
<keyword evidence="4 6" id="KW-0274">FAD</keyword>
<evidence type="ECO:0000256" key="2">
    <source>
        <dbReference type="ARBA" id="ARBA00009347"/>
    </source>
</evidence>
<dbReference type="InterPro" id="IPR006091">
    <property type="entry name" value="Acyl-CoA_Oxase/DH_mid-dom"/>
</dbReference>
<dbReference type="OrthoDB" id="9769473at2"/>
<keyword evidence="3 6" id="KW-0285">Flavoprotein</keyword>
<dbReference type="GO" id="GO:0050660">
    <property type="term" value="F:flavin adenine dinucleotide binding"/>
    <property type="evidence" value="ECO:0007669"/>
    <property type="project" value="InterPro"/>
</dbReference>
<evidence type="ECO:0000259" key="9">
    <source>
        <dbReference type="Pfam" id="PF02771"/>
    </source>
</evidence>
<dbReference type="InterPro" id="IPR009075">
    <property type="entry name" value="AcylCo_DH/oxidase_C"/>
</dbReference>
<dbReference type="Gene3D" id="2.40.110.10">
    <property type="entry name" value="Butyryl-CoA Dehydrogenase, subunit A, domain 2"/>
    <property type="match status" value="1"/>
</dbReference>
<dbReference type="GO" id="GO:0005886">
    <property type="term" value="C:plasma membrane"/>
    <property type="evidence" value="ECO:0007669"/>
    <property type="project" value="TreeGrafter"/>
</dbReference>
<reference evidence="11" key="1">
    <citation type="submission" date="2018-09" db="EMBL/GenBank/DDBJ databases">
        <authorList>
            <person name="Zhu H."/>
        </authorList>
    </citation>
    <scope>NUCLEOTIDE SEQUENCE [LARGE SCALE GENOMIC DNA]</scope>
    <source>
        <strain evidence="11">K2W31S-8</strain>
    </source>
</reference>
<dbReference type="Proteomes" id="UP000265560">
    <property type="component" value="Chromosome"/>
</dbReference>
<evidence type="ECO:0000259" key="8">
    <source>
        <dbReference type="Pfam" id="PF02770"/>
    </source>
</evidence>
<dbReference type="SUPFAM" id="SSF56645">
    <property type="entry name" value="Acyl-CoA dehydrogenase NM domain-like"/>
    <property type="match status" value="1"/>
</dbReference>
<dbReference type="InterPro" id="IPR046373">
    <property type="entry name" value="Acyl-CoA_Oxase/DH_mid-dom_sf"/>
</dbReference>
<gene>
    <name evidence="10" type="ORF">D3880_03665</name>
</gene>
<proteinExistence type="inferred from homology"/>
<name>A0A385YZZ7_9PSED</name>
<keyword evidence="11" id="KW-1185">Reference proteome</keyword>
<evidence type="ECO:0000256" key="4">
    <source>
        <dbReference type="ARBA" id="ARBA00022827"/>
    </source>
</evidence>
<dbReference type="KEGG" id="pcav:D3880_03665"/>
<evidence type="ECO:0000256" key="6">
    <source>
        <dbReference type="RuleBase" id="RU362125"/>
    </source>
</evidence>
<dbReference type="InterPro" id="IPR013786">
    <property type="entry name" value="AcylCoA_DH/ox_N"/>
</dbReference>
<dbReference type="EMBL" id="CP032419">
    <property type="protein sequence ID" value="AYC31547.1"/>
    <property type="molecule type" value="Genomic_DNA"/>
</dbReference>
<comment type="similarity">
    <text evidence="2 6">Belongs to the acyl-CoA dehydrogenase family.</text>
</comment>
<dbReference type="InterPro" id="IPR037069">
    <property type="entry name" value="AcylCoA_DH/ox_N_sf"/>
</dbReference>
<dbReference type="PANTHER" id="PTHR43292:SF3">
    <property type="entry name" value="ACYL-COA DEHYDROGENASE FADE29"/>
    <property type="match status" value="1"/>
</dbReference>
<dbReference type="InterPro" id="IPR009100">
    <property type="entry name" value="AcylCoA_DH/oxidase_NM_dom_sf"/>
</dbReference>
<sequence length="399" mass="44585">MNLNESPEDKTFRQEVREFVAANLPSDISGRVLAFKHPSKDDSCRWQKILAERGWGAPGWPKQFGGCGWNASQKNTFEEEVYKAGAPRQMPFGLAMVGPVIQKFGTVQQQDYFLPRIIRQDDNWCQGYSEPGAGSDLASLKTRAERDGDDYLVNGQKIWTSFAHWANWIFCLVRTNSEGRQQEGISFLLIDMASPGITVRPIKTLDGGVDVNEVFFDNVRVPVSNLVGEENKGWTIAKFLLGNERTSIAGVGSCKRFLTQLKEIAGKTLKHGKPMLEDRVFREKIVRVEMELHAHDWSLQRLLSQLASNSRGVGIEPSILKIRGSEIQQTLTELMMECAGPYAVPFVPHAMDGGFDGETANGELLNAMAPHYLDYRKISIYGGSNEVQRNIIAKMTIGL</sequence>
<dbReference type="FunFam" id="2.40.110.10:FF:000011">
    <property type="entry name" value="Acyl-CoA dehydrogenase FadE34"/>
    <property type="match status" value="1"/>
</dbReference>
<dbReference type="Pfam" id="PF02771">
    <property type="entry name" value="Acyl-CoA_dh_N"/>
    <property type="match status" value="1"/>
</dbReference>
<dbReference type="InterPro" id="IPR036250">
    <property type="entry name" value="AcylCo_DH-like_C"/>
</dbReference>
<evidence type="ECO:0000259" key="7">
    <source>
        <dbReference type="Pfam" id="PF00441"/>
    </source>
</evidence>
<dbReference type="RefSeq" id="WP_119892173.1">
    <property type="nucleotide sequence ID" value="NZ_CP032419.1"/>
</dbReference>
<dbReference type="PANTHER" id="PTHR43292">
    <property type="entry name" value="ACYL-COA DEHYDROGENASE"/>
    <property type="match status" value="1"/>
</dbReference>
<dbReference type="Gene3D" id="1.20.140.10">
    <property type="entry name" value="Butyryl-CoA Dehydrogenase, subunit A, domain 3"/>
    <property type="match status" value="1"/>
</dbReference>
<dbReference type="InterPro" id="IPR052161">
    <property type="entry name" value="Mycobact_Acyl-CoA_DH"/>
</dbReference>
<dbReference type="GO" id="GO:0016627">
    <property type="term" value="F:oxidoreductase activity, acting on the CH-CH group of donors"/>
    <property type="evidence" value="ECO:0007669"/>
    <property type="project" value="InterPro"/>
</dbReference>
<evidence type="ECO:0000313" key="10">
    <source>
        <dbReference type="EMBL" id="AYC31547.1"/>
    </source>
</evidence>
<dbReference type="Gene3D" id="1.10.540.10">
    <property type="entry name" value="Acyl-CoA dehydrogenase/oxidase, N-terminal domain"/>
    <property type="match status" value="1"/>
</dbReference>
<evidence type="ECO:0000256" key="1">
    <source>
        <dbReference type="ARBA" id="ARBA00001974"/>
    </source>
</evidence>
<organism evidence="10 11">
    <name type="scientific">Pseudomonas cavernae</name>
    <dbReference type="NCBI Taxonomy" id="2320867"/>
    <lineage>
        <taxon>Bacteria</taxon>
        <taxon>Pseudomonadati</taxon>
        <taxon>Pseudomonadota</taxon>
        <taxon>Gammaproteobacteria</taxon>
        <taxon>Pseudomonadales</taxon>
        <taxon>Pseudomonadaceae</taxon>
        <taxon>Pseudomonas</taxon>
    </lineage>
</organism>
<comment type="cofactor">
    <cofactor evidence="1 6">
        <name>FAD</name>
        <dbReference type="ChEBI" id="CHEBI:57692"/>
    </cofactor>
</comment>
<protein>
    <submittedName>
        <fullName evidence="10">Pimeloyl-CoA dehydrogenase large subunit</fullName>
    </submittedName>
</protein>
<feature type="domain" description="Acyl-CoA dehydrogenase/oxidase N-terminal" evidence="9">
    <location>
        <begin position="6"/>
        <end position="120"/>
    </location>
</feature>
<dbReference type="AlphaFoldDB" id="A0A385YZZ7"/>
<feature type="domain" description="Acyl-CoA dehydrogenase/oxidase C-terminal" evidence="7">
    <location>
        <begin position="231"/>
        <end position="394"/>
    </location>
</feature>
<evidence type="ECO:0000256" key="5">
    <source>
        <dbReference type="ARBA" id="ARBA00023002"/>
    </source>
</evidence>
<evidence type="ECO:0000256" key="3">
    <source>
        <dbReference type="ARBA" id="ARBA00022630"/>
    </source>
</evidence>
<feature type="domain" description="Acyl-CoA oxidase/dehydrogenase middle" evidence="8">
    <location>
        <begin position="125"/>
        <end position="219"/>
    </location>
</feature>
<dbReference type="Pfam" id="PF02770">
    <property type="entry name" value="Acyl-CoA_dh_M"/>
    <property type="match status" value="1"/>
</dbReference>
<evidence type="ECO:0000313" key="11">
    <source>
        <dbReference type="Proteomes" id="UP000265560"/>
    </source>
</evidence>